<dbReference type="EMBL" id="FP929123">
    <property type="protein sequence ID" value="CBX94553.1"/>
    <property type="molecule type" value="Genomic_DNA"/>
</dbReference>
<proteinExistence type="predicted"/>
<accession>E4ZSW5</accession>
<reference evidence="3" key="1">
    <citation type="journal article" date="2011" name="Nat. Commun.">
        <title>Effector diversification within compartments of the Leptosphaeria maculans genome affected by Repeat-Induced Point mutations.</title>
        <authorList>
            <person name="Rouxel T."/>
            <person name="Grandaubert J."/>
            <person name="Hane J.K."/>
            <person name="Hoede C."/>
            <person name="van de Wouw A.P."/>
            <person name="Couloux A."/>
            <person name="Dominguez V."/>
            <person name="Anthouard V."/>
            <person name="Bally P."/>
            <person name="Bourras S."/>
            <person name="Cozijnsen A.J."/>
            <person name="Ciuffetti L.M."/>
            <person name="Degrave A."/>
            <person name="Dilmaghani A."/>
            <person name="Duret L."/>
            <person name="Fudal I."/>
            <person name="Goodwin S.B."/>
            <person name="Gout L."/>
            <person name="Glaser N."/>
            <person name="Linglin J."/>
            <person name="Kema G.H.J."/>
            <person name="Lapalu N."/>
            <person name="Lawrence C.B."/>
            <person name="May K."/>
            <person name="Meyer M."/>
            <person name="Ollivier B."/>
            <person name="Poulain J."/>
            <person name="Schoch C.L."/>
            <person name="Simon A."/>
            <person name="Spatafora J.W."/>
            <person name="Stachowiak A."/>
            <person name="Turgeon B.G."/>
            <person name="Tyler B.M."/>
            <person name="Vincent D."/>
            <person name="Weissenbach J."/>
            <person name="Amselem J."/>
            <person name="Quesneville H."/>
            <person name="Oliver R.P."/>
            <person name="Wincker P."/>
            <person name="Balesdent M.-H."/>
            <person name="Howlett B.J."/>
        </authorList>
    </citation>
    <scope>NUCLEOTIDE SEQUENCE [LARGE SCALE GENOMIC DNA]</scope>
    <source>
        <strain evidence="3">JN3 / isolate v23.1.3 / race Av1-4-5-6-7-8</strain>
    </source>
</reference>
<keyword evidence="3" id="KW-1185">Reference proteome</keyword>
<feature type="region of interest" description="Disordered" evidence="1">
    <location>
        <begin position="1"/>
        <end position="32"/>
    </location>
</feature>
<evidence type="ECO:0000256" key="1">
    <source>
        <dbReference type="SAM" id="MobiDB-lite"/>
    </source>
</evidence>
<dbReference type="VEuPathDB" id="FungiDB:LEMA_P120440.1"/>
<organism evidence="3">
    <name type="scientific">Leptosphaeria maculans (strain JN3 / isolate v23.1.3 / race Av1-4-5-6-7-8)</name>
    <name type="common">Blackleg fungus</name>
    <name type="synonym">Phoma lingam</name>
    <dbReference type="NCBI Taxonomy" id="985895"/>
    <lineage>
        <taxon>Eukaryota</taxon>
        <taxon>Fungi</taxon>
        <taxon>Dikarya</taxon>
        <taxon>Ascomycota</taxon>
        <taxon>Pezizomycotina</taxon>
        <taxon>Dothideomycetes</taxon>
        <taxon>Pleosporomycetidae</taxon>
        <taxon>Pleosporales</taxon>
        <taxon>Pleosporineae</taxon>
        <taxon>Leptosphaeriaceae</taxon>
        <taxon>Plenodomus</taxon>
        <taxon>Plenodomus lingam/Leptosphaeria maculans species complex</taxon>
    </lineage>
</organism>
<name>E4ZSW5_LEPMJ</name>
<dbReference type="InParanoid" id="E4ZSW5"/>
<evidence type="ECO:0000313" key="3">
    <source>
        <dbReference type="Proteomes" id="UP000002668"/>
    </source>
</evidence>
<dbReference type="Proteomes" id="UP000002668">
    <property type="component" value="Genome"/>
</dbReference>
<gene>
    <name evidence="2" type="ORF">LEMA_P120440.1</name>
</gene>
<sequence>MSTTPCPCPSAQAKKPPVPAAAKKHRAWLSPPLPPPASLTEISIFPPVVQQLNQVHARSAEGERREQRKEKPPIAIGLDLSMGFPTKMGNFWV</sequence>
<dbReference type="HOGENOM" id="CLU_2400074_0_0_1"/>
<protein>
    <submittedName>
        <fullName evidence="2">Predicted protein</fullName>
    </submittedName>
</protein>
<evidence type="ECO:0000313" key="2">
    <source>
        <dbReference type="EMBL" id="CBX94553.1"/>
    </source>
</evidence>
<dbReference type="AlphaFoldDB" id="E4ZSW5"/>